<evidence type="ECO:0000256" key="1">
    <source>
        <dbReference type="SAM" id="Phobius"/>
    </source>
</evidence>
<evidence type="ECO:0000313" key="2">
    <source>
        <dbReference type="EMBL" id="KAA0257997.1"/>
    </source>
</evidence>
<comment type="caution">
    <text evidence="2">The sequence shown here is derived from an EMBL/GenBank/DDBJ whole genome shotgun (WGS) entry which is preliminary data.</text>
</comment>
<sequence length="66" mass="7972">MSRITAVWVFLFVLGCTFINYPFITIFDKRIFVRGIPLIYLYFFLGWLISIIVVFIFVKSLKMRKR</sequence>
<feature type="transmembrane region" description="Helical" evidence="1">
    <location>
        <begin position="7"/>
        <end position="27"/>
    </location>
</feature>
<keyword evidence="1" id="KW-0472">Membrane</keyword>
<organism evidence="2 3">
    <name type="scientific">Deferribacter autotrophicus</name>
    <dbReference type="NCBI Taxonomy" id="500465"/>
    <lineage>
        <taxon>Bacteria</taxon>
        <taxon>Pseudomonadati</taxon>
        <taxon>Deferribacterota</taxon>
        <taxon>Deferribacteres</taxon>
        <taxon>Deferribacterales</taxon>
        <taxon>Deferribacteraceae</taxon>
        <taxon>Deferribacter</taxon>
    </lineage>
</organism>
<accession>A0A5A8F7B8</accession>
<evidence type="ECO:0000313" key="3">
    <source>
        <dbReference type="Proteomes" id="UP000322876"/>
    </source>
</evidence>
<proteinExistence type="predicted"/>
<dbReference type="EMBL" id="VFJB01000005">
    <property type="protein sequence ID" value="KAA0257997.1"/>
    <property type="molecule type" value="Genomic_DNA"/>
</dbReference>
<gene>
    <name evidence="2" type="ORF">FHQ18_06280</name>
</gene>
<feature type="transmembrane region" description="Helical" evidence="1">
    <location>
        <begin position="39"/>
        <end position="58"/>
    </location>
</feature>
<reference evidence="2 3" key="1">
    <citation type="submission" date="2019-06" db="EMBL/GenBank/DDBJ databases">
        <title>Genomic insights into carbon and energy metabolism of Deferribacter autotrophicus revealed new metabolic traits in the phylum Deferribacteres.</title>
        <authorList>
            <person name="Slobodkin A.I."/>
            <person name="Slobodkina G.B."/>
            <person name="Allioux M."/>
            <person name="Alain K."/>
            <person name="Jebbar M."/>
            <person name="Shadrin V."/>
            <person name="Kublanov I.V."/>
            <person name="Toshchakov S.V."/>
            <person name="Bonch-Osmolovskaya E.A."/>
        </authorList>
    </citation>
    <scope>NUCLEOTIDE SEQUENCE [LARGE SCALE GENOMIC DNA]</scope>
    <source>
        <strain evidence="2 3">SL50</strain>
    </source>
</reference>
<keyword evidence="1" id="KW-1133">Transmembrane helix</keyword>
<dbReference type="OrthoDB" id="5402297at2"/>
<dbReference type="Proteomes" id="UP000322876">
    <property type="component" value="Unassembled WGS sequence"/>
</dbReference>
<keyword evidence="1" id="KW-0812">Transmembrane</keyword>
<protein>
    <recommendedName>
        <fullName evidence="4">DUF3311 domain-containing protein</fullName>
    </recommendedName>
</protein>
<evidence type="ECO:0008006" key="4">
    <source>
        <dbReference type="Google" id="ProtNLM"/>
    </source>
</evidence>
<dbReference type="RefSeq" id="WP_149266318.1">
    <property type="nucleotide sequence ID" value="NZ_VFJB01000005.1"/>
</dbReference>
<dbReference type="PROSITE" id="PS51257">
    <property type="entry name" value="PROKAR_LIPOPROTEIN"/>
    <property type="match status" value="1"/>
</dbReference>
<keyword evidence="3" id="KW-1185">Reference proteome</keyword>
<name>A0A5A8F7B8_9BACT</name>
<dbReference type="AlphaFoldDB" id="A0A5A8F7B8"/>